<dbReference type="Proteomes" id="UP001596283">
    <property type="component" value="Unassembled WGS sequence"/>
</dbReference>
<proteinExistence type="predicted"/>
<dbReference type="PANTHER" id="PTHR43252:SF2">
    <property type="entry name" value="TRANSCRIPTION REGULATOR, PADR-LIKE FAMILY"/>
    <property type="match status" value="1"/>
</dbReference>
<dbReference type="InterPro" id="IPR005149">
    <property type="entry name" value="Tscrpt_reg_PadR_N"/>
</dbReference>
<protein>
    <submittedName>
        <fullName evidence="2">PadR family transcriptional regulator</fullName>
    </submittedName>
</protein>
<evidence type="ECO:0000313" key="3">
    <source>
        <dbReference type="Proteomes" id="UP001596283"/>
    </source>
</evidence>
<dbReference type="RefSeq" id="WP_125685200.1">
    <property type="nucleotide sequence ID" value="NZ_JBHSSI010000025.1"/>
</dbReference>
<dbReference type="EMBL" id="JBHSSI010000025">
    <property type="protein sequence ID" value="MFC6260081.1"/>
    <property type="molecule type" value="Genomic_DNA"/>
</dbReference>
<feature type="domain" description="Transcription regulator PadR N-terminal" evidence="1">
    <location>
        <begin position="6"/>
        <end position="78"/>
    </location>
</feature>
<reference evidence="3" key="1">
    <citation type="journal article" date="2019" name="Int. J. Syst. Evol. Microbiol.">
        <title>The Global Catalogue of Microorganisms (GCM) 10K type strain sequencing project: providing services to taxonomists for standard genome sequencing and annotation.</title>
        <authorList>
            <consortium name="The Broad Institute Genomics Platform"/>
            <consortium name="The Broad Institute Genome Sequencing Center for Infectious Disease"/>
            <person name="Wu L."/>
            <person name="Ma J."/>
        </authorList>
    </citation>
    <scope>NUCLEOTIDE SEQUENCE [LARGE SCALE GENOMIC DNA]</scope>
    <source>
        <strain evidence="3">CCM 8908</strain>
    </source>
</reference>
<dbReference type="InterPro" id="IPR036390">
    <property type="entry name" value="WH_DNA-bd_sf"/>
</dbReference>
<keyword evidence="3" id="KW-1185">Reference proteome</keyword>
<evidence type="ECO:0000313" key="2">
    <source>
        <dbReference type="EMBL" id="MFC6260081.1"/>
    </source>
</evidence>
<dbReference type="InterPro" id="IPR036388">
    <property type="entry name" value="WH-like_DNA-bd_sf"/>
</dbReference>
<dbReference type="SUPFAM" id="SSF46785">
    <property type="entry name" value="Winged helix' DNA-binding domain"/>
    <property type="match status" value="1"/>
</dbReference>
<evidence type="ECO:0000259" key="1">
    <source>
        <dbReference type="Pfam" id="PF03551"/>
    </source>
</evidence>
<name>A0ABW1TE30_9LACO</name>
<organism evidence="2 3">
    <name type="scientific">Levilactobacillus fujinensis</name>
    <dbReference type="NCBI Taxonomy" id="2486024"/>
    <lineage>
        <taxon>Bacteria</taxon>
        <taxon>Bacillati</taxon>
        <taxon>Bacillota</taxon>
        <taxon>Bacilli</taxon>
        <taxon>Lactobacillales</taxon>
        <taxon>Lactobacillaceae</taxon>
        <taxon>Levilactobacillus</taxon>
    </lineage>
</organism>
<accession>A0ABW1TE30</accession>
<dbReference type="Pfam" id="PF03551">
    <property type="entry name" value="PadR"/>
    <property type="match status" value="1"/>
</dbReference>
<dbReference type="PANTHER" id="PTHR43252">
    <property type="entry name" value="TRANSCRIPTIONAL REGULATOR YQJI"/>
    <property type="match status" value="1"/>
</dbReference>
<sequence>MYELLILGTLESRNMSGYKLGQVLETTLVPRRKISNGVMYPILNKLATAGDIVFVPAKEDARGKRLAQITAQGREHLHQMLVTPVAIDAKRESLYHFKFKGMASETLAVQLQILNEYKAAVLTDLEIYQRVYLHLQENLAKAPTSRINALKWGIRSLELQIAGSETKVKWANQQLADLGSADVNGGDHQND</sequence>
<gene>
    <name evidence="2" type="ORF">ACFP1C_03905</name>
</gene>
<dbReference type="Gene3D" id="1.10.10.10">
    <property type="entry name" value="Winged helix-like DNA-binding domain superfamily/Winged helix DNA-binding domain"/>
    <property type="match status" value="1"/>
</dbReference>
<comment type="caution">
    <text evidence="2">The sequence shown here is derived from an EMBL/GenBank/DDBJ whole genome shotgun (WGS) entry which is preliminary data.</text>
</comment>